<feature type="transmembrane region" description="Helical" evidence="1">
    <location>
        <begin position="12"/>
        <end position="36"/>
    </location>
</feature>
<dbReference type="Pfam" id="PF09990">
    <property type="entry name" value="DUF2231"/>
    <property type="match status" value="1"/>
</dbReference>
<dbReference type="RefSeq" id="WP_168057847.1">
    <property type="nucleotide sequence ID" value="NZ_VTOW01000001.1"/>
</dbReference>
<organism evidence="3 4">
    <name type="scientific">Candidatus Manganitrophus noduliformans</name>
    <dbReference type="NCBI Taxonomy" id="2606439"/>
    <lineage>
        <taxon>Bacteria</taxon>
        <taxon>Pseudomonadati</taxon>
        <taxon>Nitrospirota</taxon>
        <taxon>Nitrospiria</taxon>
        <taxon>Candidatus Troglogloeales</taxon>
        <taxon>Candidatus Manganitrophaceae</taxon>
        <taxon>Candidatus Manganitrophus</taxon>
    </lineage>
</organism>
<comment type="caution">
    <text evidence="3">The sequence shown here is derived from an EMBL/GenBank/DDBJ whole genome shotgun (WGS) entry which is preliminary data.</text>
</comment>
<keyword evidence="1" id="KW-1133">Transmembrane helix</keyword>
<keyword evidence="1" id="KW-0812">Transmembrane</keyword>
<keyword evidence="1" id="KW-0472">Membrane</keyword>
<evidence type="ECO:0000256" key="1">
    <source>
        <dbReference type="SAM" id="Phobius"/>
    </source>
</evidence>
<dbReference type="AlphaFoldDB" id="A0A7X6I9D5"/>
<feature type="transmembrane region" description="Helical" evidence="1">
    <location>
        <begin position="48"/>
        <end position="70"/>
    </location>
</feature>
<name>A0A7X6I9D5_9BACT</name>
<protein>
    <submittedName>
        <fullName evidence="3">DUF2231 domain-containing protein</fullName>
    </submittedName>
</protein>
<gene>
    <name evidence="3" type="ORF">MNODULE_02140</name>
</gene>
<evidence type="ECO:0000313" key="4">
    <source>
        <dbReference type="Proteomes" id="UP000534783"/>
    </source>
</evidence>
<feature type="domain" description="DUF2231" evidence="2">
    <location>
        <begin position="10"/>
        <end position="147"/>
    </location>
</feature>
<accession>A0A7X6I9D5</accession>
<feature type="transmembrane region" description="Helical" evidence="1">
    <location>
        <begin position="82"/>
        <end position="102"/>
    </location>
</feature>
<dbReference type="InterPro" id="IPR019251">
    <property type="entry name" value="DUF2231_TM"/>
</dbReference>
<keyword evidence="4" id="KW-1185">Reference proteome</keyword>
<evidence type="ECO:0000313" key="3">
    <source>
        <dbReference type="EMBL" id="NKE69551.1"/>
    </source>
</evidence>
<proteinExistence type="predicted"/>
<evidence type="ECO:0000259" key="2">
    <source>
        <dbReference type="Pfam" id="PF09990"/>
    </source>
</evidence>
<reference evidence="3 4" key="1">
    <citation type="journal article" date="2020" name="Nature">
        <title>Bacterial chemolithoautotrophy via manganese oxidation.</title>
        <authorList>
            <person name="Yu H."/>
            <person name="Leadbetter J.R."/>
        </authorList>
    </citation>
    <scope>NUCLEOTIDE SEQUENCE [LARGE SCALE GENOMIC DNA]</scope>
    <source>
        <strain evidence="3 4">Mn-1</strain>
    </source>
</reference>
<sequence length="161" mass="17866">MQPARAKIMGHPIHPMLVVFPIGLYIISFVFDLVYLSIGDPFWFRMAYWTMLGGLIGNVAAAIPGFLDYLTLPPKTEARQIATYHMGIGVTLAILYFANLLLRDWGVIAANQQPWGVVILNLVGVLLIGLQGWLGGELVYKHGVGVEEKGRTGEERFRRVA</sequence>
<feature type="transmembrane region" description="Helical" evidence="1">
    <location>
        <begin position="114"/>
        <end position="134"/>
    </location>
</feature>
<dbReference type="EMBL" id="VTOW01000001">
    <property type="protein sequence ID" value="NKE69551.1"/>
    <property type="molecule type" value="Genomic_DNA"/>
</dbReference>
<dbReference type="Proteomes" id="UP000534783">
    <property type="component" value="Unassembled WGS sequence"/>
</dbReference>